<dbReference type="Proteomes" id="UP001195769">
    <property type="component" value="Unassembled WGS sequence"/>
</dbReference>
<evidence type="ECO:0000313" key="1">
    <source>
        <dbReference type="EMBL" id="KAG1908766.1"/>
    </source>
</evidence>
<dbReference type="GeneID" id="64667733"/>
<proteinExistence type="predicted"/>
<reference evidence="1" key="1">
    <citation type="journal article" date="2020" name="New Phytol.">
        <title>Comparative genomics reveals dynamic genome evolution in host specialist ectomycorrhizal fungi.</title>
        <authorList>
            <person name="Lofgren L.A."/>
            <person name="Nguyen N.H."/>
            <person name="Vilgalys R."/>
            <person name="Ruytinx J."/>
            <person name="Liao H.L."/>
            <person name="Branco S."/>
            <person name="Kuo A."/>
            <person name="LaButti K."/>
            <person name="Lipzen A."/>
            <person name="Andreopoulos W."/>
            <person name="Pangilinan J."/>
            <person name="Riley R."/>
            <person name="Hundley H."/>
            <person name="Na H."/>
            <person name="Barry K."/>
            <person name="Grigoriev I.V."/>
            <person name="Stajich J.E."/>
            <person name="Kennedy P.G."/>
        </authorList>
    </citation>
    <scope>NUCLEOTIDE SEQUENCE</scope>
    <source>
        <strain evidence="1">FC203</strain>
    </source>
</reference>
<protein>
    <submittedName>
        <fullName evidence="1">Uncharacterized protein</fullName>
    </submittedName>
</protein>
<feature type="non-terminal residue" evidence="1">
    <location>
        <position position="1"/>
    </location>
</feature>
<evidence type="ECO:0000313" key="2">
    <source>
        <dbReference type="Proteomes" id="UP001195769"/>
    </source>
</evidence>
<name>A0AAD4EME6_9AGAM</name>
<comment type="caution">
    <text evidence="1">The sequence shown here is derived from an EMBL/GenBank/DDBJ whole genome shotgun (WGS) entry which is preliminary data.</text>
</comment>
<feature type="non-terminal residue" evidence="1">
    <location>
        <position position="184"/>
    </location>
</feature>
<dbReference type="AlphaFoldDB" id="A0AAD4EME6"/>
<dbReference type="EMBL" id="JABBWK010000001">
    <property type="protein sequence ID" value="KAG1908766.1"/>
    <property type="molecule type" value="Genomic_DNA"/>
</dbReference>
<dbReference type="RefSeq" id="XP_041234341.1">
    <property type="nucleotide sequence ID" value="XM_041373435.1"/>
</dbReference>
<keyword evidence="2" id="KW-1185">Reference proteome</keyword>
<accession>A0AAD4EME6</accession>
<organism evidence="1 2">
    <name type="scientific">Suillus fuscotomentosus</name>
    <dbReference type="NCBI Taxonomy" id="1912939"/>
    <lineage>
        <taxon>Eukaryota</taxon>
        <taxon>Fungi</taxon>
        <taxon>Dikarya</taxon>
        <taxon>Basidiomycota</taxon>
        <taxon>Agaricomycotina</taxon>
        <taxon>Agaricomycetes</taxon>
        <taxon>Agaricomycetidae</taxon>
        <taxon>Boletales</taxon>
        <taxon>Suillineae</taxon>
        <taxon>Suillaceae</taxon>
        <taxon>Suillus</taxon>
    </lineage>
</organism>
<sequence length="184" mass="20602">VNLACKAVLGTITNLNFASQDAPDFIPSAPPGPHAEVQTSSLHRQYFTSILNALKQKDLQLLRDIDVYWSSTLLMAEHAIVLREVSIYIFPKLQKYKLTSSEWDVLGVFCKVLRVPHGFQQRLSAEKTPTLCNAIPAFEAMVQIWSKQLDNDPNLTTTIQPGLDKLNDYQSHISDVPAYALTMS</sequence>
<gene>
    <name evidence="1" type="ORF">F5891DRAFT_899667</name>
</gene>
<dbReference type="InterPro" id="IPR012337">
    <property type="entry name" value="RNaseH-like_sf"/>
</dbReference>
<dbReference type="SUPFAM" id="SSF53098">
    <property type="entry name" value="Ribonuclease H-like"/>
    <property type="match status" value="1"/>
</dbReference>